<sequence>MQHGGNLHDAKALFPEAPEPWLDLSTGINPHPYPLPPLSLDTFTRLPSPQSVRHLEGVAAQAYGVPDPSRVAAAPGTQALIHLLPRLRGTARVAIVGPTYSEHERSWQREGHVVIPVSNLEEALAGAPDVIVAVNPNNPDGRVIDPAQLAEAASALHRRNGWLVVDEAFADFADGVSVAPRDIPGTIVLRSFGKAYGLAGIRLGFAIATPDFAARLRLELGPWAVSGPALAVGAKALGDQTWLLEQKGRLARCAHTLDELLTEAGFQIVGGTTLFRLATHEDAQAWFERLARRGVWVRAFDYDPKLLRFGIPSDEAWLRLKQVIGPS</sequence>
<dbReference type="PROSITE" id="PS00105">
    <property type="entry name" value="AA_TRANSFER_CLASS_1"/>
    <property type="match status" value="1"/>
</dbReference>
<dbReference type="RefSeq" id="WP_114186366.1">
    <property type="nucleotide sequence ID" value="NZ_BJYU01000018.1"/>
</dbReference>
<accession>A0A512BPX9</accession>
<comment type="catalytic activity">
    <reaction evidence="11">
        <text>O-phospho-L-threonine + H(+) = (R)-1-aminopropan-2-yl phosphate + CO2</text>
        <dbReference type="Rhea" id="RHEA:11492"/>
        <dbReference type="ChEBI" id="CHEBI:15378"/>
        <dbReference type="ChEBI" id="CHEBI:16526"/>
        <dbReference type="ChEBI" id="CHEBI:58563"/>
        <dbReference type="ChEBI" id="CHEBI:58675"/>
        <dbReference type="EC" id="4.1.1.81"/>
    </reaction>
</comment>
<dbReference type="InterPro" id="IPR004839">
    <property type="entry name" value="Aminotransferase_I/II_large"/>
</dbReference>
<evidence type="ECO:0000256" key="9">
    <source>
        <dbReference type="ARBA" id="ARBA00029996"/>
    </source>
</evidence>
<dbReference type="AlphaFoldDB" id="A0A512BPX9"/>
<comment type="pathway">
    <text evidence="3">Cofactor biosynthesis; adenosylcobalamin biosynthesis.</text>
</comment>
<evidence type="ECO:0000256" key="3">
    <source>
        <dbReference type="ARBA" id="ARBA00004953"/>
    </source>
</evidence>
<dbReference type="InterPro" id="IPR015422">
    <property type="entry name" value="PyrdxlP-dep_Trfase_small"/>
</dbReference>
<evidence type="ECO:0000256" key="1">
    <source>
        <dbReference type="ARBA" id="ARBA00001933"/>
    </source>
</evidence>
<keyword evidence="8" id="KW-0456">Lyase</keyword>
<protein>
    <recommendedName>
        <fullName evidence="5">8-amino-7-oxononanoate synthase</fullName>
        <ecNumber evidence="4">4.1.1.81</ecNumber>
    </recommendedName>
    <alternativeName>
        <fullName evidence="10">Alpha-oxoamine synthase</fullName>
    </alternativeName>
    <alternativeName>
        <fullName evidence="9">L-threonine-O-3-phosphate decarboxylase</fullName>
    </alternativeName>
</protein>
<dbReference type="PANTHER" id="PTHR42885">
    <property type="entry name" value="HISTIDINOL-PHOSPHATE AMINOTRANSFERASE-RELATED"/>
    <property type="match status" value="1"/>
</dbReference>
<dbReference type="InterPro" id="IPR015421">
    <property type="entry name" value="PyrdxlP-dep_Trfase_major"/>
</dbReference>
<keyword evidence="7" id="KW-0663">Pyridoxal phosphate</keyword>
<evidence type="ECO:0000256" key="7">
    <source>
        <dbReference type="ARBA" id="ARBA00022898"/>
    </source>
</evidence>
<evidence type="ECO:0000256" key="4">
    <source>
        <dbReference type="ARBA" id="ARBA00012285"/>
    </source>
</evidence>
<evidence type="ECO:0000256" key="11">
    <source>
        <dbReference type="ARBA" id="ARBA00048531"/>
    </source>
</evidence>
<dbReference type="InterPro" id="IPR005860">
    <property type="entry name" value="CobD"/>
</dbReference>
<dbReference type="InterPro" id="IPR015424">
    <property type="entry name" value="PyrdxlP-dep_Trfase"/>
</dbReference>
<evidence type="ECO:0000256" key="2">
    <source>
        <dbReference type="ARBA" id="ARBA00003444"/>
    </source>
</evidence>
<proteinExistence type="predicted"/>
<evidence type="ECO:0000313" key="14">
    <source>
        <dbReference type="Proteomes" id="UP000321085"/>
    </source>
</evidence>
<dbReference type="EMBL" id="BJYU01000018">
    <property type="protein sequence ID" value="GEO14005.1"/>
    <property type="molecule type" value="Genomic_DNA"/>
</dbReference>
<gene>
    <name evidence="13" type="primary">cobC</name>
    <name evidence="13" type="ORF">MAE02_17010</name>
</gene>
<dbReference type="EC" id="4.1.1.81" evidence="4"/>
<comment type="caution">
    <text evidence="13">The sequence shown here is derived from an EMBL/GenBank/DDBJ whole genome shotgun (WGS) entry which is preliminary data.</text>
</comment>
<evidence type="ECO:0000256" key="6">
    <source>
        <dbReference type="ARBA" id="ARBA00022573"/>
    </source>
</evidence>
<reference evidence="13 14" key="1">
    <citation type="submission" date="2019-07" db="EMBL/GenBank/DDBJ databases">
        <title>Whole genome shotgun sequence of Microvirga aerophila NBRC 106136.</title>
        <authorList>
            <person name="Hosoyama A."/>
            <person name="Uohara A."/>
            <person name="Ohji S."/>
            <person name="Ichikawa N."/>
        </authorList>
    </citation>
    <scope>NUCLEOTIDE SEQUENCE [LARGE SCALE GENOMIC DNA]</scope>
    <source>
        <strain evidence="13 14">NBRC 106136</strain>
    </source>
</reference>
<keyword evidence="6" id="KW-0169">Cobalamin biosynthesis</keyword>
<dbReference type="GO" id="GO:0009236">
    <property type="term" value="P:cobalamin biosynthetic process"/>
    <property type="evidence" value="ECO:0007669"/>
    <property type="project" value="UniProtKB-UniPathway"/>
</dbReference>
<dbReference type="OrthoDB" id="9799304at2"/>
<evidence type="ECO:0000256" key="10">
    <source>
        <dbReference type="ARBA" id="ARBA00031658"/>
    </source>
</evidence>
<dbReference type="NCBIfam" id="TIGR01140">
    <property type="entry name" value="L_thr_O3P_dcar"/>
    <property type="match status" value="1"/>
</dbReference>
<dbReference type="GO" id="GO:0030170">
    <property type="term" value="F:pyridoxal phosphate binding"/>
    <property type="evidence" value="ECO:0007669"/>
    <property type="project" value="InterPro"/>
</dbReference>
<dbReference type="PANTHER" id="PTHR42885:SF1">
    <property type="entry name" value="THREONINE-PHOSPHATE DECARBOXYLASE"/>
    <property type="match status" value="1"/>
</dbReference>
<dbReference type="Gene3D" id="3.90.1150.10">
    <property type="entry name" value="Aspartate Aminotransferase, domain 1"/>
    <property type="match status" value="1"/>
</dbReference>
<dbReference type="Gene3D" id="3.40.640.10">
    <property type="entry name" value="Type I PLP-dependent aspartate aminotransferase-like (Major domain)"/>
    <property type="match status" value="1"/>
</dbReference>
<dbReference type="CDD" id="cd00609">
    <property type="entry name" value="AAT_like"/>
    <property type="match status" value="1"/>
</dbReference>
<comment type="function">
    <text evidence="2">Decarboxylates L-threonine-O-3-phosphate to yield (R)-1-amino-2-propanol O-2-phosphate, the precursor for the linkage between the nucleotide loop and the corrin ring in cobalamin.</text>
</comment>
<evidence type="ECO:0000256" key="8">
    <source>
        <dbReference type="ARBA" id="ARBA00023239"/>
    </source>
</evidence>
<evidence type="ECO:0000256" key="5">
    <source>
        <dbReference type="ARBA" id="ARBA00016004"/>
    </source>
</evidence>
<dbReference type="SUPFAM" id="SSF53383">
    <property type="entry name" value="PLP-dependent transferases"/>
    <property type="match status" value="1"/>
</dbReference>
<keyword evidence="14" id="KW-1185">Reference proteome</keyword>
<dbReference type="Pfam" id="PF00155">
    <property type="entry name" value="Aminotran_1_2"/>
    <property type="match status" value="1"/>
</dbReference>
<dbReference type="UniPathway" id="UPA00148"/>
<name>A0A512BPX9_9HYPH</name>
<evidence type="ECO:0000313" key="13">
    <source>
        <dbReference type="EMBL" id="GEO14005.1"/>
    </source>
</evidence>
<dbReference type="Proteomes" id="UP000321085">
    <property type="component" value="Unassembled WGS sequence"/>
</dbReference>
<dbReference type="InterPro" id="IPR004838">
    <property type="entry name" value="NHTrfase_class1_PyrdxlP-BS"/>
</dbReference>
<dbReference type="GO" id="GO:0048472">
    <property type="term" value="F:threonine-phosphate decarboxylase activity"/>
    <property type="evidence" value="ECO:0007669"/>
    <property type="project" value="UniProtKB-EC"/>
</dbReference>
<feature type="domain" description="Aminotransferase class I/classII large" evidence="12">
    <location>
        <begin position="67"/>
        <end position="311"/>
    </location>
</feature>
<evidence type="ECO:0000259" key="12">
    <source>
        <dbReference type="Pfam" id="PF00155"/>
    </source>
</evidence>
<comment type="cofactor">
    <cofactor evidence="1">
        <name>pyridoxal 5'-phosphate</name>
        <dbReference type="ChEBI" id="CHEBI:597326"/>
    </cofactor>
</comment>
<organism evidence="13 14">
    <name type="scientific">Microvirga aerophila</name>
    <dbReference type="NCBI Taxonomy" id="670291"/>
    <lineage>
        <taxon>Bacteria</taxon>
        <taxon>Pseudomonadati</taxon>
        <taxon>Pseudomonadota</taxon>
        <taxon>Alphaproteobacteria</taxon>
        <taxon>Hyphomicrobiales</taxon>
        <taxon>Methylobacteriaceae</taxon>
        <taxon>Microvirga</taxon>
    </lineage>
</organism>